<organism evidence="10">
    <name type="scientific">Anisakis simplex</name>
    <name type="common">Herring worm</name>
    <dbReference type="NCBI Taxonomy" id="6269"/>
    <lineage>
        <taxon>Eukaryota</taxon>
        <taxon>Metazoa</taxon>
        <taxon>Ecdysozoa</taxon>
        <taxon>Nematoda</taxon>
        <taxon>Chromadorea</taxon>
        <taxon>Rhabditida</taxon>
        <taxon>Spirurina</taxon>
        <taxon>Ascaridomorpha</taxon>
        <taxon>Ascaridoidea</taxon>
        <taxon>Anisakidae</taxon>
        <taxon>Anisakis</taxon>
        <taxon>Anisakis simplex complex</taxon>
    </lineage>
</organism>
<dbReference type="AlphaFoldDB" id="A0A0M3IYY1"/>
<dbReference type="GO" id="GO:1990757">
    <property type="term" value="F:ubiquitin ligase activator activity"/>
    <property type="evidence" value="ECO:0007669"/>
    <property type="project" value="TreeGrafter"/>
</dbReference>
<dbReference type="GO" id="GO:0010997">
    <property type="term" value="F:anaphase-promoting complex binding"/>
    <property type="evidence" value="ECO:0007669"/>
    <property type="project" value="InterPro"/>
</dbReference>
<dbReference type="InterPro" id="IPR033010">
    <property type="entry name" value="Cdc20/Fizzy"/>
</dbReference>
<name>A0A0M3IYY1_ANISI</name>
<evidence type="ECO:0000256" key="5">
    <source>
        <dbReference type="ARBA" id="ARBA00023306"/>
    </source>
</evidence>
<evidence type="ECO:0000256" key="2">
    <source>
        <dbReference type="ARBA" id="ARBA00022618"/>
    </source>
</evidence>
<dbReference type="GO" id="GO:0031145">
    <property type="term" value="P:anaphase-promoting complex-dependent catabolic process"/>
    <property type="evidence" value="ECO:0007669"/>
    <property type="project" value="TreeGrafter"/>
</dbReference>
<keyword evidence="4" id="KW-0498">Mitosis</keyword>
<reference evidence="10" key="1">
    <citation type="submission" date="2017-02" db="UniProtKB">
        <authorList>
            <consortium name="WormBaseParasite"/>
        </authorList>
    </citation>
    <scope>IDENTIFICATION</scope>
</reference>
<dbReference type="SUPFAM" id="SSF50978">
    <property type="entry name" value="WD40 repeat-like"/>
    <property type="match status" value="1"/>
</dbReference>
<dbReference type="Proteomes" id="UP000267096">
    <property type="component" value="Unassembled WGS sequence"/>
</dbReference>
<feature type="compositionally biased region" description="Polar residues" evidence="6">
    <location>
        <begin position="33"/>
        <end position="50"/>
    </location>
</feature>
<dbReference type="WBParaSite" id="ASIM_0000046001-mRNA-1">
    <property type="protein sequence ID" value="ASIM_0000046001-mRNA-1"/>
    <property type="gene ID" value="ASIM_0000046001"/>
</dbReference>
<dbReference type="EMBL" id="UYRR01000200">
    <property type="protein sequence ID" value="VDK17634.1"/>
    <property type="molecule type" value="Genomic_DNA"/>
</dbReference>
<dbReference type="PANTHER" id="PTHR19918:SF8">
    <property type="entry name" value="FI02843P"/>
    <property type="match status" value="1"/>
</dbReference>
<accession>A0A0M3IYY1</accession>
<keyword evidence="5" id="KW-0131">Cell cycle</keyword>
<dbReference type="InterPro" id="IPR024977">
    <property type="entry name" value="Apc4-like_WD40_dom"/>
</dbReference>
<keyword evidence="1" id="KW-0853">WD repeat</keyword>
<dbReference type="GO" id="GO:0051301">
    <property type="term" value="P:cell division"/>
    <property type="evidence" value="ECO:0007669"/>
    <property type="project" value="UniProtKB-KW"/>
</dbReference>
<proteinExistence type="predicted"/>
<dbReference type="InterPro" id="IPR015943">
    <property type="entry name" value="WD40/YVTN_repeat-like_dom_sf"/>
</dbReference>
<gene>
    <name evidence="8" type="ORF">ASIM_LOCUS364</name>
</gene>
<feature type="region of interest" description="Disordered" evidence="6">
    <location>
        <begin position="33"/>
        <end position="103"/>
    </location>
</feature>
<dbReference type="Gene3D" id="2.130.10.10">
    <property type="entry name" value="YVTN repeat-like/Quinoprotein amine dehydrogenase"/>
    <property type="match status" value="1"/>
</dbReference>
<dbReference type="GO" id="GO:1905786">
    <property type="term" value="P:positive regulation of anaphase-promoting complex-dependent catabolic process"/>
    <property type="evidence" value="ECO:0007669"/>
    <property type="project" value="TreeGrafter"/>
</dbReference>
<evidence type="ECO:0000313" key="8">
    <source>
        <dbReference type="EMBL" id="VDK17634.1"/>
    </source>
</evidence>
<dbReference type="Pfam" id="PF12894">
    <property type="entry name" value="ANAPC4_WD40"/>
    <property type="match status" value="1"/>
</dbReference>
<evidence type="ECO:0000259" key="7">
    <source>
        <dbReference type="Pfam" id="PF12894"/>
    </source>
</evidence>
<feature type="compositionally biased region" description="Low complexity" evidence="6">
    <location>
        <begin position="51"/>
        <end position="73"/>
    </location>
</feature>
<keyword evidence="2" id="KW-0132">Cell division</keyword>
<evidence type="ECO:0000256" key="6">
    <source>
        <dbReference type="SAM" id="MobiDB-lite"/>
    </source>
</evidence>
<feature type="domain" description="Anaphase-promoting complex subunit 4-like WD40" evidence="7">
    <location>
        <begin position="285"/>
        <end position="346"/>
    </location>
</feature>
<dbReference type="OrthoDB" id="10263272at2759"/>
<evidence type="ECO:0000256" key="1">
    <source>
        <dbReference type="ARBA" id="ARBA00022574"/>
    </source>
</evidence>
<reference evidence="8 9" key="2">
    <citation type="submission" date="2018-11" db="EMBL/GenBank/DDBJ databases">
        <authorList>
            <consortium name="Pathogen Informatics"/>
        </authorList>
    </citation>
    <scope>NUCLEOTIDE SEQUENCE [LARGE SCALE GENOMIC DNA]</scope>
</reference>
<evidence type="ECO:0000256" key="3">
    <source>
        <dbReference type="ARBA" id="ARBA00022737"/>
    </source>
</evidence>
<dbReference type="InterPro" id="IPR036322">
    <property type="entry name" value="WD40_repeat_dom_sf"/>
</dbReference>
<evidence type="ECO:0000256" key="4">
    <source>
        <dbReference type="ARBA" id="ARBA00022776"/>
    </source>
</evidence>
<evidence type="ECO:0000313" key="9">
    <source>
        <dbReference type="Proteomes" id="UP000267096"/>
    </source>
</evidence>
<evidence type="ECO:0000313" key="10">
    <source>
        <dbReference type="WBParaSite" id="ASIM_0000046001-mRNA-1"/>
    </source>
</evidence>
<sequence>MAFRDSTNQTPIRDLCYQMSEVSVSYTTANKTPNSALRANRSFGQRTSQLNVSTSNKNGNSTNNNNNNNNAAKSYHRSKGGLKKRDVTPSRNPNFSGLGEGDRFVPNRSATQFEYANHCLMNHNSQGESLLNLSSSAPNSPSKAEREMKMQLMRAKSAGELSDQQDERILCYKKGQAPAAPFGHMNQPRVLYTNTLPNPSASCRKGIRHIPTQAERILDAPNYMDDYFREEVSYVGVGVSAVVIEGERARVHLNIIDWGNNNVIAVALTYSLYLWNAGSGEIDNLFELPEERGVFITSVRWSGEGSFLAVGLSDGQIRLFDPSRRRTALRTMHTQINRVGCLAWRQHIVS</sequence>
<dbReference type="GO" id="GO:0005680">
    <property type="term" value="C:anaphase-promoting complex"/>
    <property type="evidence" value="ECO:0007669"/>
    <property type="project" value="TreeGrafter"/>
</dbReference>
<keyword evidence="9" id="KW-1185">Reference proteome</keyword>
<dbReference type="PANTHER" id="PTHR19918">
    <property type="entry name" value="CELL DIVISION CYCLE 20 CDC20 FIZZY -RELATED"/>
    <property type="match status" value="1"/>
</dbReference>
<keyword evidence="3" id="KW-0677">Repeat</keyword>
<protein>
    <submittedName>
        <fullName evidence="10">Cell division cycle protein 20 homolog (inferred by orthology to a human protein)</fullName>
    </submittedName>
</protein>